<evidence type="ECO:0000313" key="2">
    <source>
        <dbReference type="Proteomes" id="UP000499080"/>
    </source>
</evidence>
<organism evidence="1 2">
    <name type="scientific">Araneus ventricosus</name>
    <name type="common">Orbweaver spider</name>
    <name type="synonym">Epeira ventricosa</name>
    <dbReference type="NCBI Taxonomy" id="182803"/>
    <lineage>
        <taxon>Eukaryota</taxon>
        <taxon>Metazoa</taxon>
        <taxon>Ecdysozoa</taxon>
        <taxon>Arthropoda</taxon>
        <taxon>Chelicerata</taxon>
        <taxon>Arachnida</taxon>
        <taxon>Araneae</taxon>
        <taxon>Araneomorphae</taxon>
        <taxon>Entelegynae</taxon>
        <taxon>Araneoidea</taxon>
        <taxon>Araneidae</taxon>
        <taxon>Araneus</taxon>
    </lineage>
</organism>
<dbReference type="Proteomes" id="UP000499080">
    <property type="component" value="Unassembled WGS sequence"/>
</dbReference>
<gene>
    <name evidence="1" type="ORF">AVEN_104291_1</name>
</gene>
<name>A0A4Y2T9X9_ARAVE</name>
<evidence type="ECO:0000313" key="1">
    <source>
        <dbReference type="EMBL" id="GBN96209.1"/>
    </source>
</evidence>
<reference evidence="1 2" key="1">
    <citation type="journal article" date="2019" name="Sci. Rep.">
        <title>Orb-weaving spider Araneus ventricosus genome elucidates the spidroin gene catalogue.</title>
        <authorList>
            <person name="Kono N."/>
            <person name="Nakamura H."/>
            <person name="Ohtoshi R."/>
            <person name="Moran D.A.P."/>
            <person name="Shinohara A."/>
            <person name="Yoshida Y."/>
            <person name="Fujiwara M."/>
            <person name="Mori M."/>
            <person name="Tomita M."/>
            <person name="Arakawa K."/>
        </authorList>
    </citation>
    <scope>NUCLEOTIDE SEQUENCE [LARGE SCALE GENOMIC DNA]</scope>
</reference>
<protein>
    <submittedName>
        <fullName evidence="1">Uncharacterized protein</fullName>
    </submittedName>
</protein>
<dbReference type="EMBL" id="BGPR01026465">
    <property type="protein sequence ID" value="GBN96209.1"/>
    <property type="molecule type" value="Genomic_DNA"/>
</dbReference>
<proteinExistence type="predicted"/>
<comment type="caution">
    <text evidence="1">The sequence shown here is derived from an EMBL/GenBank/DDBJ whole genome shotgun (WGS) entry which is preliminary data.</text>
</comment>
<accession>A0A4Y2T9X9</accession>
<keyword evidence="2" id="KW-1185">Reference proteome</keyword>
<sequence>MVSMRDDSPEILLELIWFSRYILIDVTVCLRRIISVKSSDHNESLLDLERQTDQECLEANASQAPHLGARLNTVLELAEAAVEKWMNGARSVCRWKEAAPMVQGFRAPACASCRSPPSTSLPARCQPAPHHIRDRPEIMAAEKP</sequence>
<dbReference type="AlphaFoldDB" id="A0A4Y2T9X9"/>